<keyword evidence="3" id="KW-1185">Reference proteome</keyword>
<accession>A0A8T0GVI7</accession>
<reference evidence="2" key="1">
    <citation type="submission" date="2020-06" db="EMBL/GenBank/DDBJ databases">
        <title>WGS assembly of Ceratodon purpureus strain R40.</title>
        <authorList>
            <person name="Carey S.B."/>
            <person name="Jenkins J."/>
            <person name="Shu S."/>
            <person name="Lovell J.T."/>
            <person name="Sreedasyam A."/>
            <person name="Maumus F."/>
            <person name="Tiley G.P."/>
            <person name="Fernandez-Pozo N."/>
            <person name="Barry K."/>
            <person name="Chen C."/>
            <person name="Wang M."/>
            <person name="Lipzen A."/>
            <person name="Daum C."/>
            <person name="Saski C.A."/>
            <person name="Payton A.C."/>
            <person name="Mcbreen J.C."/>
            <person name="Conrad R.E."/>
            <person name="Kollar L.M."/>
            <person name="Olsson S."/>
            <person name="Huttunen S."/>
            <person name="Landis J.B."/>
            <person name="Wickett N.J."/>
            <person name="Johnson M.G."/>
            <person name="Rensing S.A."/>
            <person name="Grimwood J."/>
            <person name="Schmutz J."/>
            <person name="Mcdaniel S.F."/>
        </authorList>
    </citation>
    <scope>NUCLEOTIDE SEQUENCE</scope>
    <source>
        <strain evidence="2">R40</strain>
    </source>
</reference>
<name>A0A8T0GVI7_CERPU</name>
<evidence type="ECO:0000256" key="1">
    <source>
        <dbReference type="SAM" id="SignalP"/>
    </source>
</evidence>
<feature type="chain" id="PRO_5035817536" evidence="1">
    <location>
        <begin position="17"/>
        <end position="50"/>
    </location>
</feature>
<dbReference type="EMBL" id="CM026430">
    <property type="protein sequence ID" value="KAG0562349.1"/>
    <property type="molecule type" value="Genomic_DNA"/>
</dbReference>
<dbReference type="Proteomes" id="UP000822688">
    <property type="component" value="Chromosome 9"/>
</dbReference>
<proteinExistence type="predicted"/>
<sequence length="50" mass="5966">MNLSLLLLAALSHLQSLCFRRDAFEFDRKLSVCWRFRTSNPPFTKPRREP</sequence>
<keyword evidence="1" id="KW-0732">Signal</keyword>
<comment type="caution">
    <text evidence="2">The sequence shown here is derived from an EMBL/GenBank/DDBJ whole genome shotgun (WGS) entry which is preliminary data.</text>
</comment>
<feature type="signal peptide" evidence="1">
    <location>
        <begin position="1"/>
        <end position="16"/>
    </location>
</feature>
<dbReference type="AlphaFoldDB" id="A0A8T0GVI7"/>
<evidence type="ECO:0000313" key="2">
    <source>
        <dbReference type="EMBL" id="KAG0562349.1"/>
    </source>
</evidence>
<gene>
    <name evidence="2" type="ORF">KC19_9G139500</name>
</gene>
<protein>
    <submittedName>
        <fullName evidence="2">Uncharacterized protein</fullName>
    </submittedName>
</protein>
<organism evidence="2 3">
    <name type="scientific">Ceratodon purpureus</name>
    <name type="common">Fire moss</name>
    <name type="synonym">Dicranum purpureum</name>
    <dbReference type="NCBI Taxonomy" id="3225"/>
    <lineage>
        <taxon>Eukaryota</taxon>
        <taxon>Viridiplantae</taxon>
        <taxon>Streptophyta</taxon>
        <taxon>Embryophyta</taxon>
        <taxon>Bryophyta</taxon>
        <taxon>Bryophytina</taxon>
        <taxon>Bryopsida</taxon>
        <taxon>Dicranidae</taxon>
        <taxon>Pseudoditrichales</taxon>
        <taxon>Ditrichaceae</taxon>
        <taxon>Ceratodon</taxon>
    </lineage>
</organism>
<evidence type="ECO:0000313" key="3">
    <source>
        <dbReference type="Proteomes" id="UP000822688"/>
    </source>
</evidence>